<dbReference type="STRING" id="314256.OG2516_17096"/>
<reference evidence="3 4" key="1">
    <citation type="journal article" date="2010" name="J. Bacteriol.">
        <title>Genome sequences of Oceanicola granulosus HTCC2516(T) and Oceanicola batsensis HTCC2597(TDelta).</title>
        <authorList>
            <person name="Thrash J.C."/>
            <person name="Cho J.C."/>
            <person name="Vergin K.L."/>
            <person name="Giovannoni S.J."/>
        </authorList>
    </citation>
    <scope>NUCLEOTIDE SEQUENCE [LARGE SCALE GENOMIC DNA]</scope>
    <source>
        <strain evidence="4">ATCC BAA-861 / DSM 15982 / KCTC 12143 / HTCC2516</strain>
    </source>
</reference>
<dbReference type="EMBL" id="AAOT01000012">
    <property type="protein sequence ID" value="EAR51458.1"/>
    <property type="molecule type" value="Genomic_DNA"/>
</dbReference>
<dbReference type="PIRSF" id="PIRSF006173">
    <property type="entry name" value="UCP006173"/>
    <property type="match status" value="1"/>
</dbReference>
<evidence type="ECO:0000256" key="2">
    <source>
        <dbReference type="SAM" id="MobiDB-lite"/>
    </source>
</evidence>
<dbReference type="NCBIfam" id="NF003507">
    <property type="entry name" value="PRK05170.2-5"/>
    <property type="match status" value="1"/>
</dbReference>
<name>Q2CFM4_OCEGH</name>
<protein>
    <recommendedName>
        <fullName evidence="1">UPF0260 protein OG2516_17096</fullName>
    </recommendedName>
</protein>
<sequence>MPTAPAPARCSPMSDADDDPIPRDGLREGYWRDTPLTRMSAREWEALCDGCGKCCLNKLEDEESGEVALTRVACRLLDDASCRCAQYEIRHHFVPDCIRLTPATIPEHLYWLPQTCAYRLVHEGRDLFHWHPLISGTPETVHAAGVSVRGLTVPEFEVAEDEWEDHIIEEP</sequence>
<dbReference type="AlphaFoldDB" id="Q2CFM4"/>
<feature type="region of interest" description="Disordered" evidence="2">
    <location>
        <begin position="1"/>
        <end position="26"/>
    </location>
</feature>
<dbReference type="HAMAP" id="MF_00676">
    <property type="entry name" value="UPF0260"/>
    <property type="match status" value="1"/>
</dbReference>
<dbReference type="HOGENOM" id="CLU_109769_1_0_5"/>
<gene>
    <name evidence="3" type="ORF">OG2516_17096</name>
</gene>
<evidence type="ECO:0000313" key="4">
    <source>
        <dbReference type="Proteomes" id="UP000003635"/>
    </source>
</evidence>
<dbReference type="InterPro" id="IPR008228">
    <property type="entry name" value="UCP006173"/>
</dbReference>
<dbReference type="NCBIfam" id="NF003501">
    <property type="entry name" value="PRK05170.1-5"/>
    <property type="match status" value="1"/>
</dbReference>
<keyword evidence="4" id="KW-1185">Reference proteome</keyword>
<accession>Q2CFM4</accession>
<comment type="caution">
    <text evidence="3">The sequence shown here is derived from an EMBL/GenBank/DDBJ whole genome shotgun (WGS) entry which is preliminary data.</text>
</comment>
<organism evidence="3 4">
    <name type="scientific">Oceanicola granulosus (strain ATCC BAA-861 / DSM 15982 / KCTC 12143 / HTCC2516)</name>
    <dbReference type="NCBI Taxonomy" id="314256"/>
    <lineage>
        <taxon>Bacteria</taxon>
        <taxon>Pseudomonadati</taxon>
        <taxon>Pseudomonadota</taxon>
        <taxon>Alphaproteobacteria</taxon>
        <taxon>Rhodobacterales</taxon>
        <taxon>Roseobacteraceae</taxon>
        <taxon>Oceanicola</taxon>
    </lineage>
</organism>
<proteinExistence type="inferred from homology"/>
<evidence type="ECO:0000256" key="1">
    <source>
        <dbReference type="HAMAP-Rule" id="MF_00676"/>
    </source>
</evidence>
<dbReference type="Proteomes" id="UP000003635">
    <property type="component" value="Unassembled WGS sequence"/>
</dbReference>
<dbReference type="InterPro" id="IPR005358">
    <property type="entry name" value="Puta_zinc/iron-chelating_dom"/>
</dbReference>
<dbReference type="PANTHER" id="PTHR37421">
    <property type="entry name" value="UPF0260 PROTEIN YCGN"/>
    <property type="match status" value="1"/>
</dbReference>
<dbReference type="PANTHER" id="PTHR37421:SF1">
    <property type="entry name" value="UPF0260 PROTEIN YCGN"/>
    <property type="match status" value="1"/>
</dbReference>
<dbReference type="Pfam" id="PF03692">
    <property type="entry name" value="CxxCxxCC"/>
    <property type="match status" value="1"/>
</dbReference>
<comment type="similarity">
    <text evidence="1">Belongs to the UPF0260 family.</text>
</comment>
<evidence type="ECO:0000313" key="3">
    <source>
        <dbReference type="EMBL" id="EAR51458.1"/>
    </source>
</evidence>
<dbReference type="eggNOG" id="COG2983">
    <property type="taxonomic scope" value="Bacteria"/>
</dbReference>